<protein>
    <recommendedName>
        <fullName evidence="10">Peptidase S1 domain-containing protein</fullName>
    </recommendedName>
</protein>
<name>A0AA38MI79_9CUCU</name>
<evidence type="ECO:0000256" key="1">
    <source>
        <dbReference type="ARBA" id="ARBA00004613"/>
    </source>
</evidence>
<dbReference type="InterPro" id="IPR043504">
    <property type="entry name" value="Peptidase_S1_PA_chymotrypsin"/>
</dbReference>
<dbReference type="SUPFAM" id="SSF50494">
    <property type="entry name" value="Trypsin-like serine proteases"/>
    <property type="match status" value="1"/>
</dbReference>
<reference evidence="11" key="1">
    <citation type="journal article" date="2023" name="G3 (Bethesda)">
        <title>Whole genome assemblies of Zophobas morio and Tenebrio molitor.</title>
        <authorList>
            <person name="Kaur S."/>
            <person name="Stinson S.A."/>
            <person name="diCenzo G.C."/>
        </authorList>
    </citation>
    <scope>NUCLEOTIDE SEQUENCE</scope>
    <source>
        <strain evidence="11">QUZm001</strain>
    </source>
</reference>
<dbReference type="PROSITE" id="PS50240">
    <property type="entry name" value="TRYPSIN_DOM"/>
    <property type="match status" value="1"/>
</dbReference>
<keyword evidence="3 9" id="KW-0645">Protease</keyword>
<dbReference type="InterPro" id="IPR018114">
    <property type="entry name" value="TRYPSIN_HIS"/>
</dbReference>
<dbReference type="Gene3D" id="2.40.10.10">
    <property type="entry name" value="Trypsin-like serine proteases"/>
    <property type="match status" value="1"/>
</dbReference>
<dbReference type="AlphaFoldDB" id="A0AA38MI79"/>
<dbReference type="InterPro" id="IPR033116">
    <property type="entry name" value="TRYPSIN_SER"/>
</dbReference>
<gene>
    <name evidence="11" type="ORF">Zmor_016153</name>
</gene>
<dbReference type="Pfam" id="PF00089">
    <property type="entry name" value="Trypsin"/>
    <property type="match status" value="1"/>
</dbReference>
<keyword evidence="4" id="KW-0732">Signal</keyword>
<evidence type="ECO:0000259" key="10">
    <source>
        <dbReference type="PROSITE" id="PS50240"/>
    </source>
</evidence>
<evidence type="ECO:0000256" key="4">
    <source>
        <dbReference type="ARBA" id="ARBA00022729"/>
    </source>
</evidence>
<dbReference type="PANTHER" id="PTHR24260:SF136">
    <property type="entry name" value="GH08193P-RELATED"/>
    <property type="match status" value="1"/>
</dbReference>
<keyword evidence="2" id="KW-0964">Secreted</keyword>
<evidence type="ECO:0000313" key="12">
    <source>
        <dbReference type="Proteomes" id="UP001168821"/>
    </source>
</evidence>
<dbReference type="CDD" id="cd00190">
    <property type="entry name" value="Tryp_SPc"/>
    <property type="match status" value="1"/>
</dbReference>
<comment type="caution">
    <text evidence="11">The sequence shown here is derived from an EMBL/GenBank/DDBJ whole genome shotgun (WGS) entry which is preliminary data.</text>
</comment>
<dbReference type="EMBL" id="JALNTZ010000004">
    <property type="protein sequence ID" value="KAJ3657128.1"/>
    <property type="molecule type" value="Genomic_DNA"/>
</dbReference>
<organism evidence="11 12">
    <name type="scientific">Zophobas morio</name>
    <dbReference type="NCBI Taxonomy" id="2755281"/>
    <lineage>
        <taxon>Eukaryota</taxon>
        <taxon>Metazoa</taxon>
        <taxon>Ecdysozoa</taxon>
        <taxon>Arthropoda</taxon>
        <taxon>Hexapoda</taxon>
        <taxon>Insecta</taxon>
        <taxon>Pterygota</taxon>
        <taxon>Neoptera</taxon>
        <taxon>Endopterygota</taxon>
        <taxon>Coleoptera</taxon>
        <taxon>Polyphaga</taxon>
        <taxon>Cucujiformia</taxon>
        <taxon>Tenebrionidae</taxon>
        <taxon>Zophobas</taxon>
    </lineage>
</organism>
<keyword evidence="7" id="KW-0865">Zymogen</keyword>
<dbReference type="InterPro" id="IPR001314">
    <property type="entry name" value="Peptidase_S1A"/>
</dbReference>
<evidence type="ECO:0000313" key="11">
    <source>
        <dbReference type="EMBL" id="KAJ3657128.1"/>
    </source>
</evidence>
<dbReference type="GO" id="GO:0005576">
    <property type="term" value="C:extracellular region"/>
    <property type="evidence" value="ECO:0007669"/>
    <property type="project" value="UniProtKB-SubCell"/>
</dbReference>
<dbReference type="PANTHER" id="PTHR24260">
    <property type="match status" value="1"/>
</dbReference>
<keyword evidence="6 9" id="KW-0720">Serine protease</keyword>
<evidence type="ECO:0000256" key="8">
    <source>
        <dbReference type="ARBA" id="ARBA00023157"/>
    </source>
</evidence>
<evidence type="ECO:0000256" key="7">
    <source>
        <dbReference type="ARBA" id="ARBA00023145"/>
    </source>
</evidence>
<comment type="subcellular location">
    <subcellularLocation>
        <location evidence="1">Secreted</location>
    </subcellularLocation>
</comment>
<keyword evidence="8" id="KW-1015">Disulfide bond</keyword>
<evidence type="ECO:0000256" key="9">
    <source>
        <dbReference type="RuleBase" id="RU363034"/>
    </source>
</evidence>
<feature type="domain" description="Peptidase S1" evidence="10">
    <location>
        <begin position="22"/>
        <end position="254"/>
    </location>
</feature>
<dbReference type="PROSITE" id="PS00135">
    <property type="entry name" value="TRYPSIN_SER"/>
    <property type="match status" value="1"/>
</dbReference>
<dbReference type="PRINTS" id="PR00722">
    <property type="entry name" value="CHYMOTRYPSIN"/>
</dbReference>
<keyword evidence="5 9" id="KW-0378">Hydrolase</keyword>
<dbReference type="SMART" id="SM00020">
    <property type="entry name" value="Tryp_SPc"/>
    <property type="match status" value="1"/>
</dbReference>
<sequence>MSCQKSPTLLQMSYHDETKSRIIGGTEARAGQFPSAAAIYSTTSGGTYFCGGSLVSRQHVLTAAHCVISGFKYEVVLGSNSLQGSASNPNRVIVAATSRIIHPYYNYQTLQNDIAILIFHLPIELTDYIQPINLPTEEVVDNVETVAIGWGQTDDATAGLASQLNYVTVSTISNTECQLSFTDVIFDNMVCAAGNYNEGTCNGDSGGPLILEVDNKQYHVGISSFISNRGCESTDPSGYTRTFPYAGWVRNHIGVN</sequence>
<evidence type="ECO:0000256" key="2">
    <source>
        <dbReference type="ARBA" id="ARBA00022525"/>
    </source>
</evidence>
<keyword evidence="12" id="KW-1185">Reference proteome</keyword>
<evidence type="ECO:0000256" key="3">
    <source>
        <dbReference type="ARBA" id="ARBA00022670"/>
    </source>
</evidence>
<dbReference type="PROSITE" id="PS00134">
    <property type="entry name" value="TRYPSIN_HIS"/>
    <property type="match status" value="1"/>
</dbReference>
<accession>A0AA38MI79</accession>
<dbReference type="GO" id="GO:0006508">
    <property type="term" value="P:proteolysis"/>
    <property type="evidence" value="ECO:0007669"/>
    <property type="project" value="UniProtKB-KW"/>
</dbReference>
<dbReference type="Proteomes" id="UP001168821">
    <property type="component" value="Unassembled WGS sequence"/>
</dbReference>
<dbReference type="InterPro" id="IPR051333">
    <property type="entry name" value="CLIP_Serine_Protease"/>
</dbReference>
<dbReference type="InterPro" id="IPR009003">
    <property type="entry name" value="Peptidase_S1_PA"/>
</dbReference>
<dbReference type="GO" id="GO:0004252">
    <property type="term" value="F:serine-type endopeptidase activity"/>
    <property type="evidence" value="ECO:0007669"/>
    <property type="project" value="InterPro"/>
</dbReference>
<evidence type="ECO:0000256" key="6">
    <source>
        <dbReference type="ARBA" id="ARBA00022825"/>
    </source>
</evidence>
<proteinExistence type="predicted"/>
<dbReference type="FunFam" id="2.40.10.10:FF:000146">
    <property type="entry name" value="Serine protease 53"/>
    <property type="match status" value="1"/>
</dbReference>
<evidence type="ECO:0000256" key="5">
    <source>
        <dbReference type="ARBA" id="ARBA00022801"/>
    </source>
</evidence>
<dbReference type="InterPro" id="IPR001254">
    <property type="entry name" value="Trypsin_dom"/>
</dbReference>